<reference evidence="6 7" key="1">
    <citation type="submission" date="2016-02" db="EMBL/GenBank/DDBJ databases">
        <title>Genome analysis of coral dinoflagellate symbionts highlights evolutionary adaptations to a symbiotic lifestyle.</title>
        <authorList>
            <person name="Aranda M."/>
            <person name="Li Y."/>
            <person name="Liew Y.J."/>
            <person name="Baumgarten S."/>
            <person name="Simakov O."/>
            <person name="Wilson M."/>
            <person name="Piel J."/>
            <person name="Ashoor H."/>
            <person name="Bougouffa S."/>
            <person name="Bajic V.B."/>
            <person name="Ryu T."/>
            <person name="Ravasi T."/>
            <person name="Bayer T."/>
            <person name="Micklem G."/>
            <person name="Kim H."/>
            <person name="Bhak J."/>
            <person name="Lajeunesse T.C."/>
            <person name="Voolstra C.R."/>
        </authorList>
    </citation>
    <scope>NUCLEOTIDE SEQUENCE [LARGE SCALE GENOMIC DNA]</scope>
    <source>
        <strain evidence="6 7">CCMP2467</strain>
    </source>
</reference>
<keyword evidence="2" id="KW-0863">Zinc-finger</keyword>
<sequence>MNDFVLETFGQVVPQQWLVHTTAPGVHADDRRRLDVVIYGVTTNGTALCCDATLVSPLTRTGQPQPCTADLDGAALRTAERLKAAIYPELLSEGPQRLVVLGSEVGGPFNGDAHGLLRDLVRVRACRAPPALWYLKVDVRPARSRRTGLLVGCCFPRVPLNGILVMLAITAVAWDLLRTLLGVLCKTVPSSTSVVSSSTLSFLLISRLWPRKFGRPCVALCLVLGWSLWLIAPSPSSLCSRGTLPLSRGLHLRLRVCSKVLGEVRLRASPRLPSLSECASSVVGCDDGEAGMRAQGSKASHWYRPSAAETRALRTGSVSASKYFLGGADGAGRALASPALRRLRGKQARPWVSIAALAEAGCEGGPPLEAESVSEAYQVKCRAGRAARTSAIAKRRITMRNTALASHRCGRLSAHYVRERIRLVQDVFSNSRGSATSRGMEQPMAQLMGLGSVRSLDEYFGDFPGVFCGLGAGVARIVQLGKQLRPWFALACARPAPPARRFLSLVVFLGDMGAMISNSAASICLGIGFCGLLWFAWRRHRVAALPDISVPEALYALARAEDRSKRAECARALTSIMAGEVQVLEEVLDESRGKHPEFGGVLPDGRGVLSVVLDDLSCHSGSASDTEAFADLLLQCTAFDASWDETDEWNELVLEAVTYLRQDLKAEAFVAIAESSSSPAVREKACALHRRLRGDRTAEPTNKGLLETSAAMPGVLSMNTRVQCPVCMTMQKDLLRCPACRNVGYCCVQHLQEDVPRHRVWCSSRALGPCLLLPLQTFRQSCCRCFLGLVGAWQDRRPSPCQHRLMRTHVVFLLSPTLLTTAGKTMHVKAIGLFWPEASLQPPAVAVAIKAREELECRGTGPNLRDLSDEVLSTILLSLRGAEVAACLGPVARFLQHRLDEEASNPLTSLWARFLKQEFHGDGKAEAEAKSIYKVLIQRRRCKTIEWRKVPCQHTLGAREGSPGMFFRYGRVFVFGGWGSQGPTSDLHVGPLAAPLRLQSIPIEGPPEGRRPPPTYEGKITVLDEGHDLGDHGDFSVRVLVTGGYLHGGYFGESSSYGLMEISGREDAVRARWVKTGEMTPRSNHSATYVPPRVAGCAFPSGYVLAFGGNTNGSVSSSLDLLDLSSLTWVDNISCDGEAPAARNSHSATLLRCDEGDGILIVGGGSGDERNGGPPRGGQDLTSPESGAYWLLGLDGLARFRWKRQPWTSEAPLVHGRGHVAVPLSGTDTVVLVSGGRAPTPHCTAFSSSYQARMQNGHGHPAPRAFGGGCALPNGMLMVYGGWNPRQGTYNCFWAACVDEVGSKTDFFQKLAEVPQEPEVENEDSDEDSMFSIPVMLRMAQMAYFDGRQPSFERQREGFGTGGYPGVFEGAEEEDEEHEELEELDDDTDEVTSSSDGVAEWDLSDA</sequence>
<keyword evidence="7" id="KW-1185">Reference proteome</keyword>
<name>A0A1Q9CYX7_SYMMI</name>
<evidence type="ECO:0000256" key="3">
    <source>
        <dbReference type="ARBA" id="ARBA00022833"/>
    </source>
</evidence>
<dbReference type="Gene3D" id="6.10.140.2220">
    <property type="match status" value="1"/>
</dbReference>
<feature type="region of interest" description="Disordered" evidence="4">
    <location>
        <begin position="1356"/>
        <end position="1406"/>
    </location>
</feature>
<dbReference type="SUPFAM" id="SSF144232">
    <property type="entry name" value="HIT/MYND zinc finger-like"/>
    <property type="match status" value="1"/>
</dbReference>
<dbReference type="SUPFAM" id="SSF50965">
    <property type="entry name" value="Galactose oxidase, central domain"/>
    <property type="match status" value="1"/>
</dbReference>
<keyword evidence="1" id="KW-0479">Metal-binding</keyword>
<dbReference type="Proteomes" id="UP000186817">
    <property type="component" value="Unassembled WGS sequence"/>
</dbReference>
<organism evidence="6 7">
    <name type="scientific">Symbiodinium microadriaticum</name>
    <name type="common">Dinoflagellate</name>
    <name type="synonym">Zooxanthella microadriatica</name>
    <dbReference type="NCBI Taxonomy" id="2951"/>
    <lineage>
        <taxon>Eukaryota</taxon>
        <taxon>Sar</taxon>
        <taxon>Alveolata</taxon>
        <taxon>Dinophyceae</taxon>
        <taxon>Suessiales</taxon>
        <taxon>Symbiodiniaceae</taxon>
        <taxon>Symbiodinium</taxon>
    </lineage>
</organism>
<dbReference type="InterPro" id="IPR011043">
    <property type="entry name" value="Gal_Oxase/kelch_b-propeller"/>
</dbReference>
<feature type="compositionally biased region" description="Acidic residues" evidence="4">
    <location>
        <begin position="1370"/>
        <end position="1390"/>
    </location>
</feature>
<dbReference type="GO" id="GO:0008270">
    <property type="term" value="F:zinc ion binding"/>
    <property type="evidence" value="ECO:0007669"/>
    <property type="project" value="UniProtKB-KW"/>
</dbReference>
<gene>
    <name evidence="6" type="ORF">AK812_SmicGene30522</name>
</gene>
<evidence type="ECO:0000259" key="5">
    <source>
        <dbReference type="PROSITE" id="PS01360"/>
    </source>
</evidence>
<proteinExistence type="predicted"/>
<comment type="caution">
    <text evidence="6">The sequence shown here is derived from an EMBL/GenBank/DDBJ whole genome shotgun (WGS) entry which is preliminary data.</text>
</comment>
<dbReference type="Gene3D" id="2.120.10.80">
    <property type="entry name" value="Kelch-type beta propeller"/>
    <property type="match status" value="1"/>
</dbReference>
<dbReference type="InterPro" id="IPR015915">
    <property type="entry name" value="Kelch-typ_b-propeller"/>
</dbReference>
<evidence type="ECO:0000313" key="7">
    <source>
        <dbReference type="Proteomes" id="UP000186817"/>
    </source>
</evidence>
<evidence type="ECO:0000256" key="1">
    <source>
        <dbReference type="ARBA" id="ARBA00022723"/>
    </source>
</evidence>
<evidence type="ECO:0000256" key="2">
    <source>
        <dbReference type="ARBA" id="ARBA00022771"/>
    </source>
</evidence>
<dbReference type="Pfam" id="PF01753">
    <property type="entry name" value="zf-MYND"/>
    <property type="match status" value="1"/>
</dbReference>
<dbReference type="OrthoDB" id="432085at2759"/>
<accession>A0A1Q9CYX7</accession>
<keyword evidence="3" id="KW-0862">Zinc</keyword>
<dbReference type="PROSITE" id="PS01360">
    <property type="entry name" value="ZF_MYND_1"/>
    <property type="match status" value="1"/>
</dbReference>
<protein>
    <recommendedName>
        <fullName evidence="5">MYND-type domain-containing protein</fullName>
    </recommendedName>
</protein>
<dbReference type="EMBL" id="LSRX01000827">
    <property type="protein sequence ID" value="OLP88138.1"/>
    <property type="molecule type" value="Genomic_DNA"/>
</dbReference>
<dbReference type="InterPro" id="IPR002893">
    <property type="entry name" value="Znf_MYND"/>
</dbReference>
<evidence type="ECO:0000256" key="4">
    <source>
        <dbReference type="SAM" id="MobiDB-lite"/>
    </source>
</evidence>
<feature type="region of interest" description="Disordered" evidence="4">
    <location>
        <begin position="1162"/>
        <end position="1183"/>
    </location>
</feature>
<evidence type="ECO:0000313" key="6">
    <source>
        <dbReference type="EMBL" id="OLP88138.1"/>
    </source>
</evidence>
<feature type="domain" description="MYND-type" evidence="5">
    <location>
        <begin position="724"/>
        <end position="762"/>
    </location>
</feature>